<evidence type="ECO:0000256" key="7">
    <source>
        <dbReference type="HAMAP-Rule" id="MF_02065"/>
    </source>
</evidence>
<dbReference type="HAMAP" id="MF_02065">
    <property type="entry name" value="MltG"/>
    <property type="match status" value="1"/>
</dbReference>
<dbReference type="Proteomes" id="UP000070065">
    <property type="component" value="Unassembled WGS sequence"/>
</dbReference>
<feature type="region of interest" description="Disordered" evidence="8">
    <location>
        <begin position="26"/>
        <end position="174"/>
    </location>
</feature>
<keyword evidence="4 7" id="KW-0472">Membrane</keyword>
<evidence type="ECO:0000256" key="3">
    <source>
        <dbReference type="ARBA" id="ARBA00022989"/>
    </source>
</evidence>
<feature type="site" description="Important for catalytic activity" evidence="7">
    <location>
        <position position="477"/>
    </location>
</feature>
<dbReference type="GO" id="GO:0008932">
    <property type="term" value="F:lytic endotransglycosylase activity"/>
    <property type="evidence" value="ECO:0007669"/>
    <property type="project" value="UniProtKB-UniRule"/>
</dbReference>
<feature type="transmembrane region" description="Helical" evidence="7">
    <location>
        <begin position="237"/>
        <end position="257"/>
    </location>
</feature>
<dbReference type="EC" id="4.2.2.29" evidence="7"/>
<accession>A0A133RSG0</accession>
<evidence type="ECO:0000256" key="4">
    <source>
        <dbReference type="ARBA" id="ARBA00023136"/>
    </source>
</evidence>
<comment type="function">
    <text evidence="7">Functions as a peptidoglycan terminase that cleaves nascent peptidoglycan strands endolytically to terminate their elongation.</text>
</comment>
<proteinExistence type="inferred from homology"/>
<protein>
    <recommendedName>
        <fullName evidence="7">Endolytic murein transglycosylase</fullName>
        <ecNumber evidence="7">4.2.2.29</ecNumber>
    </recommendedName>
    <alternativeName>
        <fullName evidence="7">Peptidoglycan lytic transglycosylase</fullName>
    </alternativeName>
    <alternativeName>
        <fullName evidence="7">Peptidoglycan polymerization terminase</fullName>
    </alternativeName>
</protein>
<dbReference type="GO" id="GO:0009252">
    <property type="term" value="P:peptidoglycan biosynthetic process"/>
    <property type="evidence" value="ECO:0007669"/>
    <property type="project" value="UniProtKB-UniRule"/>
</dbReference>
<keyword evidence="6 7" id="KW-0961">Cell wall biogenesis/degradation</keyword>
<keyword evidence="5 7" id="KW-0456">Lyase</keyword>
<reference evidence="9 10" key="1">
    <citation type="submission" date="2016-01" db="EMBL/GenBank/DDBJ databases">
        <authorList>
            <person name="Oliw E.H."/>
        </authorList>
    </citation>
    <scope>NUCLEOTIDE SEQUENCE [LARGE SCALE GENOMIC DNA]</scope>
    <source>
        <strain evidence="9 10">CMW7705B</strain>
    </source>
</reference>
<dbReference type="EMBL" id="LRQR01000109">
    <property type="protein sequence ID" value="KXA58029.1"/>
    <property type="molecule type" value="Genomic_DNA"/>
</dbReference>
<dbReference type="CDD" id="cd08010">
    <property type="entry name" value="MltG_like"/>
    <property type="match status" value="1"/>
</dbReference>
<dbReference type="Gene3D" id="3.30.1490.480">
    <property type="entry name" value="Endolytic murein transglycosylase"/>
    <property type="match status" value="1"/>
</dbReference>
<comment type="subcellular location">
    <subcellularLocation>
        <location evidence="7">Cell membrane</location>
        <topology evidence="7">Single-pass membrane protein</topology>
    </subcellularLocation>
</comment>
<comment type="similarity">
    <text evidence="7">Belongs to the transglycosylase MltG family.</text>
</comment>
<sequence>MSEKSREEEKLSFKEQILRDLERVKKHEEDQEEVDLASIKPQFSSKNDQSIEELMEDSLSAVEEIMRKAPTVPTHPSQDAPSSPAEEAVGKAPLNPSHPSQDLPASLSEELQRETPAVPTHPSQDVPSSPAEEAARQTLLAPSHPSQEGPSTPSAEGVSRPTPGPVSPRKVEKEFNEIPTRVAVSYKTEAQREVKREVPTSKPVEEKKAVEEMSATPRRSRRETVKSTKKKKSGFKAFFISLLIFLGLISAGAYFGYQYVQSSLQPVDASSKQYVTVQIPEGANVQTIGSTLEKSGLIKHGVIFAFYAKYKNYSDLKSGYYNLQKSMSTEDIIHELQKGGTAEAQEPALANLTIPEGYTIDQIAQAVGQLQGDFKEPLTAEAFLAKVQDDNFISQEVAKYPSLLESLPTKESGVRYRLEGFLFPATYSIKESTTIESLIDEMLAAMDKTLAPHYSTIKSKNLTVNELLTIASLVEKEGAKTEDRKLIAGVFYNRLNLGMPLQSNIAILYAQGKLGQKISLADDAGIDTTINSPYNVYTKAGLMPGPVDSPSLDAIEASINQTKSDNLYFVANVTDGKVYYATTQEEHDRNVAEHVNSKLNQTN</sequence>
<dbReference type="GO" id="GO:0005886">
    <property type="term" value="C:plasma membrane"/>
    <property type="evidence" value="ECO:0007669"/>
    <property type="project" value="UniProtKB-SubCell"/>
</dbReference>
<evidence type="ECO:0000256" key="8">
    <source>
        <dbReference type="SAM" id="MobiDB-lite"/>
    </source>
</evidence>
<evidence type="ECO:0000313" key="10">
    <source>
        <dbReference type="Proteomes" id="UP000070065"/>
    </source>
</evidence>
<dbReference type="PANTHER" id="PTHR30518:SF2">
    <property type="entry name" value="ENDOLYTIC MUREIN TRANSGLYCOSYLASE"/>
    <property type="match status" value="1"/>
</dbReference>
<feature type="region of interest" description="Disordered" evidence="8">
    <location>
        <begin position="188"/>
        <end position="227"/>
    </location>
</feature>
<keyword evidence="3 7" id="KW-1133">Transmembrane helix</keyword>
<dbReference type="Pfam" id="PF02618">
    <property type="entry name" value="YceG"/>
    <property type="match status" value="1"/>
</dbReference>
<name>A0A133RSG0_STRMT</name>
<dbReference type="PANTHER" id="PTHR30518">
    <property type="entry name" value="ENDOLYTIC MUREIN TRANSGLYCOSYLASE"/>
    <property type="match status" value="1"/>
</dbReference>
<dbReference type="PATRIC" id="fig|28037.231.peg.1891"/>
<feature type="compositionally biased region" description="Basic and acidic residues" evidence="8">
    <location>
        <begin position="189"/>
        <end position="211"/>
    </location>
</feature>
<evidence type="ECO:0000313" key="9">
    <source>
        <dbReference type="EMBL" id="KXA58029.1"/>
    </source>
</evidence>
<dbReference type="GO" id="GO:0071555">
    <property type="term" value="P:cell wall organization"/>
    <property type="evidence" value="ECO:0007669"/>
    <property type="project" value="UniProtKB-KW"/>
</dbReference>
<comment type="caution">
    <text evidence="9">The sequence shown here is derived from an EMBL/GenBank/DDBJ whole genome shotgun (WGS) entry which is preliminary data.</text>
</comment>
<keyword evidence="2 7" id="KW-0812">Transmembrane</keyword>
<evidence type="ECO:0000256" key="2">
    <source>
        <dbReference type="ARBA" id="ARBA00022692"/>
    </source>
</evidence>
<evidence type="ECO:0000256" key="6">
    <source>
        <dbReference type="ARBA" id="ARBA00023316"/>
    </source>
</evidence>
<dbReference type="NCBIfam" id="TIGR00247">
    <property type="entry name" value="endolytic transglycosylase MltG"/>
    <property type="match status" value="1"/>
</dbReference>
<keyword evidence="1 7" id="KW-1003">Cell membrane</keyword>
<gene>
    <name evidence="7" type="primary">mltG</name>
    <name evidence="9" type="ORF">HMPREF3228_01914</name>
</gene>
<evidence type="ECO:0000256" key="5">
    <source>
        <dbReference type="ARBA" id="ARBA00023239"/>
    </source>
</evidence>
<dbReference type="AlphaFoldDB" id="A0A133RSG0"/>
<comment type="catalytic activity">
    <reaction evidence="7">
        <text>a peptidoglycan chain = a peptidoglycan chain with N-acetyl-1,6-anhydromuramyl-[peptide] at the reducing end + a peptidoglycan chain with N-acetylglucosamine at the non-reducing end.</text>
        <dbReference type="EC" id="4.2.2.29"/>
    </reaction>
</comment>
<dbReference type="InterPro" id="IPR003770">
    <property type="entry name" value="MLTG-like"/>
</dbReference>
<organism evidence="9 10">
    <name type="scientific">Streptococcus mitis</name>
    <dbReference type="NCBI Taxonomy" id="28037"/>
    <lineage>
        <taxon>Bacteria</taxon>
        <taxon>Bacillati</taxon>
        <taxon>Bacillota</taxon>
        <taxon>Bacilli</taxon>
        <taxon>Lactobacillales</taxon>
        <taxon>Streptococcaceae</taxon>
        <taxon>Streptococcus</taxon>
        <taxon>Streptococcus mitis group</taxon>
    </lineage>
</organism>
<feature type="compositionally biased region" description="Polar residues" evidence="8">
    <location>
        <begin position="144"/>
        <end position="154"/>
    </location>
</feature>
<evidence type="ECO:0000256" key="1">
    <source>
        <dbReference type="ARBA" id="ARBA00022475"/>
    </source>
</evidence>